<dbReference type="InterPro" id="IPR028082">
    <property type="entry name" value="Peripla_BP_I"/>
</dbReference>
<keyword evidence="3" id="KW-0238">DNA-binding</keyword>
<feature type="domain" description="HTH lacI-type" evidence="5">
    <location>
        <begin position="2"/>
        <end position="56"/>
    </location>
</feature>
<name>A0A9W6DD88_9FIRM</name>
<dbReference type="InterPro" id="IPR010982">
    <property type="entry name" value="Lambda_DNA-bd_dom_sf"/>
</dbReference>
<dbReference type="PROSITE" id="PS50932">
    <property type="entry name" value="HTH_LACI_2"/>
    <property type="match status" value="1"/>
</dbReference>
<dbReference type="Pfam" id="PF00356">
    <property type="entry name" value="LacI"/>
    <property type="match status" value="1"/>
</dbReference>
<protein>
    <submittedName>
        <fullName evidence="6">LacI family transcriptional regulator</fullName>
    </submittedName>
</protein>
<evidence type="ECO:0000313" key="7">
    <source>
        <dbReference type="Proteomes" id="UP001144256"/>
    </source>
</evidence>
<evidence type="ECO:0000256" key="1">
    <source>
        <dbReference type="ARBA" id="ARBA00022491"/>
    </source>
</evidence>
<dbReference type="Pfam" id="PF00532">
    <property type="entry name" value="Peripla_BP_1"/>
    <property type="match status" value="1"/>
</dbReference>
<keyword evidence="7" id="KW-1185">Reference proteome</keyword>
<evidence type="ECO:0000256" key="4">
    <source>
        <dbReference type="ARBA" id="ARBA00023163"/>
    </source>
</evidence>
<sequence>MPTIQEVAKQAGVSVATVSRVLNNSGAVSVNTRNKVQSVIDELNYQPNLLGRNLRRSETRMILVLLENIANPFYSKIVKGMEDTAHENGYNVLICNTNTDINLENVYLDFLRNKLVDGVIFACTAMGTKEFNKLAEQYPVVLCNEYNKDIKAPIITIDNEVAGYDATSHLIKLGHRKIAMITVNNVGSSYDRMNGYRRALKDASLQLNDEYIVYQNFSYKGGIRGIKQLFELEEPPTAVFCISDLVAVGAIKELKRQGLKVPKDVAIMGFDNNSIAPMYEPSITTIAQPRYDIGKKTMEIMFERIKGNLNSSYIVKLEHELIVRESTLPSVH</sequence>
<comment type="caution">
    <text evidence="6">The sequence shown here is derived from an EMBL/GenBank/DDBJ whole genome shotgun (WGS) entry which is preliminary data.</text>
</comment>
<dbReference type="CDD" id="cd06284">
    <property type="entry name" value="PBP1_LacI-like"/>
    <property type="match status" value="1"/>
</dbReference>
<organism evidence="6 7">
    <name type="scientific">Vallitalea longa</name>
    <dbReference type="NCBI Taxonomy" id="2936439"/>
    <lineage>
        <taxon>Bacteria</taxon>
        <taxon>Bacillati</taxon>
        <taxon>Bacillota</taxon>
        <taxon>Clostridia</taxon>
        <taxon>Lachnospirales</taxon>
        <taxon>Vallitaleaceae</taxon>
        <taxon>Vallitalea</taxon>
    </lineage>
</organism>
<gene>
    <name evidence="6" type="ORF">SH1V18_08760</name>
</gene>
<dbReference type="InterPro" id="IPR000843">
    <property type="entry name" value="HTH_LacI"/>
</dbReference>
<keyword evidence="1" id="KW-0678">Repressor</keyword>
<evidence type="ECO:0000256" key="3">
    <source>
        <dbReference type="ARBA" id="ARBA00023125"/>
    </source>
</evidence>
<proteinExistence type="predicted"/>
<dbReference type="PROSITE" id="PS00356">
    <property type="entry name" value="HTH_LACI_1"/>
    <property type="match status" value="1"/>
</dbReference>
<dbReference type="RefSeq" id="WP_281812614.1">
    <property type="nucleotide sequence ID" value="NZ_BRLB01000001.1"/>
</dbReference>
<accession>A0A9W6DD88</accession>
<evidence type="ECO:0000259" key="5">
    <source>
        <dbReference type="PROSITE" id="PS50932"/>
    </source>
</evidence>
<dbReference type="Gene3D" id="1.10.260.40">
    <property type="entry name" value="lambda repressor-like DNA-binding domains"/>
    <property type="match status" value="1"/>
</dbReference>
<dbReference type="InterPro" id="IPR001761">
    <property type="entry name" value="Peripla_BP/Lac1_sug-bd_dom"/>
</dbReference>
<keyword evidence="4" id="KW-0804">Transcription</keyword>
<dbReference type="GO" id="GO:0000976">
    <property type="term" value="F:transcription cis-regulatory region binding"/>
    <property type="evidence" value="ECO:0007669"/>
    <property type="project" value="TreeGrafter"/>
</dbReference>
<dbReference type="PRINTS" id="PR00036">
    <property type="entry name" value="HTHLACI"/>
</dbReference>
<dbReference type="PANTHER" id="PTHR30146">
    <property type="entry name" value="LACI-RELATED TRANSCRIPTIONAL REPRESSOR"/>
    <property type="match status" value="1"/>
</dbReference>
<keyword evidence="2" id="KW-0805">Transcription regulation</keyword>
<dbReference type="SUPFAM" id="SSF53822">
    <property type="entry name" value="Periplasmic binding protein-like I"/>
    <property type="match status" value="1"/>
</dbReference>
<dbReference type="Gene3D" id="3.40.50.2300">
    <property type="match status" value="2"/>
</dbReference>
<reference evidence="6" key="1">
    <citation type="submission" date="2022-06" db="EMBL/GenBank/DDBJ databases">
        <title>Vallitalea longa sp. nov., an anaerobic bacterium isolated from marine sediment.</title>
        <authorList>
            <person name="Hirano S."/>
            <person name="Terahara T."/>
            <person name="Mori K."/>
            <person name="Hamada M."/>
            <person name="Matsumoto R."/>
            <person name="Kobayashi T."/>
        </authorList>
    </citation>
    <scope>NUCLEOTIDE SEQUENCE</scope>
    <source>
        <strain evidence="6">SH18-1</strain>
    </source>
</reference>
<dbReference type="CDD" id="cd01392">
    <property type="entry name" value="HTH_LacI"/>
    <property type="match status" value="1"/>
</dbReference>
<dbReference type="EMBL" id="BRLB01000001">
    <property type="protein sequence ID" value="GKX28396.1"/>
    <property type="molecule type" value="Genomic_DNA"/>
</dbReference>
<dbReference type="SUPFAM" id="SSF47413">
    <property type="entry name" value="lambda repressor-like DNA-binding domains"/>
    <property type="match status" value="1"/>
</dbReference>
<dbReference type="AlphaFoldDB" id="A0A9W6DD88"/>
<evidence type="ECO:0000256" key="2">
    <source>
        <dbReference type="ARBA" id="ARBA00023015"/>
    </source>
</evidence>
<dbReference type="SMART" id="SM00354">
    <property type="entry name" value="HTH_LACI"/>
    <property type="match status" value="1"/>
</dbReference>
<dbReference type="PANTHER" id="PTHR30146:SF151">
    <property type="entry name" value="HTH-TYPE TRANSCRIPTIONAL REPRESSOR CYTR"/>
    <property type="match status" value="1"/>
</dbReference>
<dbReference type="Proteomes" id="UP001144256">
    <property type="component" value="Unassembled WGS sequence"/>
</dbReference>
<dbReference type="GO" id="GO:0003700">
    <property type="term" value="F:DNA-binding transcription factor activity"/>
    <property type="evidence" value="ECO:0007669"/>
    <property type="project" value="TreeGrafter"/>
</dbReference>
<evidence type="ECO:0000313" key="6">
    <source>
        <dbReference type="EMBL" id="GKX28396.1"/>
    </source>
</evidence>